<reference evidence="2 3" key="1">
    <citation type="journal article" date="2023" name="Nucleic Acids Res.">
        <title>The hologenome of Daphnia magna reveals possible DNA methylation and microbiome-mediated evolution of the host genome.</title>
        <authorList>
            <person name="Chaturvedi A."/>
            <person name="Li X."/>
            <person name="Dhandapani V."/>
            <person name="Marshall H."/>
            <person name="Kissane S."/>
            <person name="Cuenca-Cambronero M."/>
            <person name="Asole G."/>
            <person name="Calvet F."/>
            <person name="Ruiz-Romero M."/>
            <person name="Marangio P."/>
            <person name="Guigo R."/>
            <person name="Rago D."/>
            <person name="Mirbahai L."/>
            <person name="Eastwood N."/>
            <person name="Colbourne J.K."/>
            <person name="Zhou J."/>
            <person name="Mallon E."/>
            <person name="Orsini L."/>
        </authorList>
    </citation>
    <scope>NUCLEOTIDE SEQUENCE [LARGE SCALE GENOMIC DNA]</scope>
    <source>
        <strain evidence="2">LRV0_1</strain>
    </source>
</reference>
<protein>
    <recommendedName>
        <fullName evidence="1">DUF5641 domain-containing protein</fullName>
    </recommendedName>
</protein>
<organism evidence="2 3">
    <name type="scientific">Daphnia magna</name>
    <dbReference type="NCBI Taxonomy" id="35525"/>
    <lineage>
        <taxon>Eukaryota</taxon>
        <taxon>Metazoa</taxon>
        <taxon>Ecdysozoa</taxon>
        <taxon>Arthropoda</taxon>
        <taxon>Crustacea</taxon>
        <taxon>Branchiopoda</taxon>
        <taxon>Diplostraca</taxon>
        <taxon>Cladocera</taxon>
        <taxon>Anomopoda</taxon>
        <taxon>Daphniidae</taxon>
        <taxon>Daphnia</taxon>
    </lineage>
</organism>
<feature type="domain" description="DUF5641" evidence="1">
    <location>
        <begin position="30"/>
        <end position="95"/>
    </location>
</feature>
<name>A0ABQ9ZWZ9_9CRUS</name>
<accession>A0ABQ9ZWZ9</accession>
<keyword evidence="3" id="KW-1185">Reference proteome</keyword>
<gene>
    <name evidence="2" type="ORF">OUZ56_032745</name>
</gene>
<evidence type="ECO:0000313" key="3">
    <source>
        <dbReference type="Proteomes" id="UP001234178"/>
    </source>
</evidence>
<dbReference type="EMBL" id="JAOYFB010000006">
    <property type="protein sequence ID" value="KAK4017434.1"/>
    <property type="molecule type" value="Genomic_DNA"/>
</dbReference>
<proteinExistence type="predicted"/>
<comment type="caution">
    <text evidence="2">The sequence shown here is derived from an EMBL/GenBank/DDBJ whole genome shotgun (WGS) entry which is preliminary data.</text>
</comment>
<dbReference type="Pfam" id="PF18701">
    <property type="entry name" value="DUF5641"/>
    <property type="match status" value="1"/>
</dbReference>
<evidence type="ECO:0000313" key="2">
    <source>
        <dbReference type="EMBL" id="KAK4017434.1"/>
    </source>
</evidence>
<dbReference type="Proteomes" id="UP001234178">
    <property type="component" value="Unassembled WGS sequence"/>
</dbReference>
<dbReference type="InterPro" id="IPR040676">
    <property type="entry name" value="DUF5641"/>
</dbReference>
<evidence type="ECO:0000259" key="1">
    <source>
        <dbReference type="Pfam" id="PF18701"/>
    </source>
</evidence>
<sequence>MIFEIDRQQPNRQLDHSTTLQLENTIVIGRRKEMFKQPNLEVGDIVLEVNKGFIRGEWSICHVAKVFPGEDGCVRAVDVQLPTGIFRQGITELNLLESSSSVKMDLAEDGSPKHCLTLQIAERKCSLLLALLQLRVLTIVSLFFEKCNNNNLPHQPGIVTRVQANKTVQQSWG</sequence>